<evidence type="ECO:0000256" key="1">
    <source>
        <dbReference type="ARBA" id="ARBA00038357"/>
    </source>
</evidence>
<accession>A0A4V1AED5</accession>
<gene>
    <name evidence="4" type="primary">MPUL0C08140</name>
    <name evidence="4" type="ORF">METSCH_C08140</name>
</gene>
<dbReference type="EMBL" id="CP034458">
    <property type="protein sequence ID" value="QBM88833.1"/>
    <property type="molecule type" value="Genomic_DNA"/>
</dbReference>
<dbReference type="AlphaFoldDB" id="A0A4V1AED5"/>
<sequence>MKAKNEQYRFGFLDVARVFAGILLFNAVASWWFTSSATWGYTGKWVDGRFIKYQLFGQHANFTSQELSLYNGSDPNLPIYIGIYGRVYDVTASRHIYGPKGPYSFFSGKDAARAFVTGCFQNQEEFTHDLRGLNPVEARADIKGWQDYYDGSHKYWLVGNVIHEPLTGEPPEPCEHRKFPH</sequence>
<dbReference type="InterPro" id="IPR001199">
    <property type="entry name" value="Cyt_B5-like_heme/steroid-bd"/>
</dbReference>
<proteinExistence type="inferred from homology"/>
<evidence type="ECO:0000313" key="5">
    <source>
        <dbReference type="Proteomes" id="UP000292447"/>
    </source>
</evidence>
<evidence type="ECO:0000313" key="4">
    <source>
        <dbReference type="EMBL" id="QBM88833.1"/>
    </source>
</evidence>
<dbReference type="PANTHER" id="PTHR10281:SF76">
    <property type="entry name" value="CALCUTTA CUP-RELATED"/>
    <property type="match status" value="1"/>
</dbReference>
<dbReference type="Pfam" id="PF00173">
    <property type="entry name" value="Cyt-b5"/>
    <property type="match status" value="1"/>
</dbReference>
<keyword evidence="2" id="KW-1133">Transmembrane helix</keyword>
<organism evidence="4 5">
    <name type="scientific">Metschnikowia aff. pulcherrima</name>
    <dbReference type="NCBI Taxonomy" id="2163413"/>
    <lineage>
        <taxon>Eukaryota</taxon>
        <taxon>Fungi</taxon>
        <taxon>Dikarya</taxon>
        <taxon>Ascomycota</taxon>
        <taxon>Saccharomycotina</taxon>
        <taxon>Pichiomycetes</taxon>
        <taxon>Metschnikowiaceae</taxon>
        <taxon>Metschnikowia</taxon>
    </lineage>
</organism>
<keyword evidence="2" id="KW-0472">Membrane</keyword>
<keyword evidence="5" id="KW-1185">Reference proteome</keyword>
<dbReference type="STRING" id="2163413.A0A4V1AED5"/>
<dbReference type="InterPro" id="IPR050577">
    <property type="entry name" value="MAPR/NEUFC/NENF-like"/>
</dbReference>
<dbReference type="GO" id="GO:0012505">
    <property type="term" value="C:endomembrane system"/>
    <property type="evidence" value="ECO:0007669"/>
    <property type="project" value="TreeGrafter"/>
</dbReference>
<dbReference type="SUPFAM" id="SSF55856">
    <property type="entry name" value="Cytochrome b5-like heme/steroid binding domain"/>
    <property type="match status" value="1"/>
</dbReference>
<evidence type="ECO:0000256" key="2">
    <source>
        <dbReference type="SAM" id="Phobius"/>
    </source>
</evidence>
<comment type="similarity">
    <text evidence="1">Belongs to the cytochrome b5 family. MAPR subfamily.</text>
</comment>
<dbReference type="GO" id="GO:0016020">
    <property type="term" value="C:membrane"/>
    <property type="evidence" value="ECO:0007669"/>
    <property type="project" value="TreeGrafter"/>
</dbReference>
<dbReference type="Proteomes" id="UP000292447">
    <property type="component" value="Chromosome III"/>
</dbReference>
<feature type="transmembrane region" description="Helical" evidence="2">
    <location>
        <begin position="12"/>
        <end position="33"/>
    </location>
</feature>
<feature type="domain" description="Cytochrome b5 heme-binding" evidence="3">
    <location>
        <begin position="62"/>
        <end position="162"/>
    </location>
</feature>
<reference evidence="5" key="1">
    <citation type="submission" date="2019-03" db="EMBL/GenBank/DDBJ databases">
        <title>Snf2 controls pulcherriminic acid biosynthesis and connects pigmentation and antifungal activity of the yeast Metschnikowia pulcherrima.</title>
        <authorList>
            <person name="Gore-Lloyd D."/>
            <person name="Sumann I."/>
            <person name="Brachmann A.O."/>
            <person name="Schneeberger K."/>
            <person name="Ortiz-Merino R.A."/>
            <person name="Moreno-Beltran M."/>
            <person name="Schlaefli M."/>
            <person name="Kirner P."/>
            <person name="Santos Kron A."/>
            <person name="Wolfe K.H."/>
            <person name="Piel J."/>
            <person name="Ahrens C.H."/>
            <person name="Henk D."/>
            <person name="Freimoser F.M."/>
        </authorList>
    </citation>
    <scope>NUCLEOTIDE SEQUENCE [LARGE SCALE GENOMIC DNA]</scope>
    <source>
        <strain evidence="5">APC 1.2</strain>
    </source>
</reference>
<protein>
    <submittedName>
        <fullName evidence="4">Cytochrome b5-like Heme/Steroid binding domain-containing protein</fullName>
    </submittedName>
</protein>
<dbReference type="InterPro" id="IPR036400">
    <property type="entry name" value="Cyt_B5-like_heme/steroid_sf"/>
</dbReference>
<name>A0A4V1AED5_9ASCO</name>
<keyword evidence="2" id="KW-0812">Transmembrane</keyword>
<evidence type="ECO:0000259" key="3">
    <source>
        <dbReference type="SMART" id="SM01117"/>
    </source>
</evidence>
<dbReference type="SMART" id="SM01117">
    <property type="entry name" value="Cyt-b5"/>
    <property type="match status" value="1"/>
</dbReference>
<dbReference type="Gene3D" id="3.10.120.10">
    <property type="entry name" value="Cytochrome b5-like heme/steroid binding domain"/>
    <property type="match status" value="1"/>
</dbReference>
<dbReference type="PANTHER" id="PTHR10281">
    <property type="entry name" value="MEMBRANE-ASSOCIATED PROGESTERONE RECEPTOR COMPONENT-RELATED"/>
    <property type="match status" value="1"/>
</dbReference>